<keyword evidence="5" id="KW-0862">Zinc</keyword>
<evidence type="ECO:0000259" key="8">
    <source>
        <dbReference type="Pfam" id="PF00675"/>
    </source>
</evidence>
<evidence type="ECO:0000256" key="2">
    <source>
        <dbReference type="ARBA" id="ARBA00022670"/>
    </source>
</evidence>
<keyword evidence="4 12" id="KW-0378">Hydrolase</keyword>
<dbReference type="OrthoDB" id="952271at2759"/>
<dbReference type="InterPro" id="IPR007863">
    <property type="entry name" value="Peptidase_M16_C"/>
</dbReference>
<dbReference type="EMBL" id="JANBOJ010000085">
    <property type="protein sequence ID" value="KAJ1723001.1"/>
    <property type="molecule type" value="Genomic_DNA"/>
</dbReference>
<dbReference type="InterPro" id="IPR032632">
    <property type="entry name" value="Peptidase_M16_M"/>
</dbReference>
<dbReference type="FunFam" id="3.30.830.10:FF:000005">
    <property type="entry name" value="nardilysin isoform X1"/>
    <property type="match status" value="1"/>
</dbReference>
<dbReference type="Pfam" id="PF16187">
    <property type="entry name" value="Peptidase_M16_M"/>
    <property type="match status" value="1"/>
</dbReference>
<evidence type="ECO:0000313" key="12">
    <source>
        <dbReference type="EMBL" id="KAJ1723001.1"/>
    </source>
</evidence>
<evidence type="ECO:0000256" key="7">
    <source>
        <dbReference type="RuleBase" id="RU004447"/>
    </source>
</evidence>
<dbReference type="InterPro" id="IPR001431">
    <property type="entry name" value="Pept_M16_Zn_BS"/>
</dbReference>
<dbReference type="Pfam" id="PF00675">
    <property type="entry name" value="Peptidase_M16"/>
    <property type="match status" value="1"/>
</dbReference>
<comment type="caution">
    <text evidence="12">The sequence shown here is derived from an EMBL/GenBank/DDBJ whole genome shotgun (WGS) entry which is preliminary data.</text>
</comment>
<dbReference type="Pfam" id="PF05193">
    <property type="entry name" value="Peptidase_M16_C"/>
    <property type="match status" value="1"/>
</dbReference>
<dbReference type="GO" id="GO:0046872">
    <property type="term" value="F:metal ion binding"/>
    <property type="evidence" value="ECO:0007669"/>
    <property type="project" value="UniProtKB-KW"/>
</dbReference>
<dbReference type="PANTHER" id="PTHR43690:SF18">
    <property type="entry name" value="INSULIN-DEGRADING ENZYME-RELATED"/>
    <property type="match status" value="1"/>
</dbReference>
<evidence type="ECO:0000259" key="10">
    <source>
        <dbReference type="Pfam" id="PF16187"/>
    </source>
</evidence>
<feature type="domain" description="Peptidase M16 N-terminal" evidence="8">
    <location>
        <begin position="73"/>
        <end position="207"/>
    </location>
</feature>
<dbReference type="GO" id="GO:0004222">
    <property type="term" value="F:metalloendopeptidase activity"/>
    <property type="evidence" value="ECO:0007669"/>
    <property type="project" value="UniProtKB-EC"/>
</dbReference>
<evidence type="ECO:0000256" key="4">
    <source>
        <dbReference type="ARBA" id="ARBA00022801"/>
    </source>
</evidence>
<feature type="domain" description="Peptidase M16 C-terminal" evidence="9">
    <location>
        <begin position="233"/>
        <end position="405"/>
    </location>
</feature>
<keyword evidence="3" id="KW-0479">Metal-binding</keyword>
<evidence type="ECO:0000313" key="13">
    <source>
        <dbReference type="Proteomes" id="UP001149813"/>
    </source>
</evidence>
<reference evidence="12" key="1">
    <citation type="submission" date="2022-07" db="EMBL/GenBank/DDBJ databases">
        <title>Phylogenomic reconstructions and comparative analyses of Kickxellomycotina fungi.</title>
        <authorList>
            <person name="Reynolds N.K."/>
            <person name="Stajich J.E."/>
            <person name="Barry K."/>
            <person name="Grigoriev I.V."/>
            <person name="Crous P."/>
            <person name="Smith M.E."/>
        </authorList>
    </citation>
    <scope>NUCLEOTIDE SEQUENCE</scope>
    <source>
        <strain evidence="12">NBRC 32514</strain>
    </source>
</reference>
<keyword evidence="6 12" id="KW-0482">Metalloprotease</keyword>
<sequence length="1146" mass="128978">MGRTFELLEGQSARQSNKFLPPVADFKTDFAQRTTAESKLPYSEFVGDLNKSESDVREYRLIRLPNGLTAMMIHDDIESKACAALDVNVGSLADPPALQGLAHFCEHLLFLGTKKYPKENEYNSYLSAHGGYSNAYTDLEDTCYYFEVTYDALEGALDRFSQFFIDPLFAADCTDREVSAVDSEHKKNIQSDMWRQYQIEKELSNPGHPFSLFATGNYDTLSGAAKELGVDLRDRLLEFHAKYYSADIMKLVVVGRDSLDQLTEWTVSKFSSIMSKGMTKPAFKAHPLTEKEVGKLIRIQSIRQQRSLDLTFSLPDIKPFYKTKPGRYLGSLIGHEGKGSILSYLKKRGWATSIIAGRSTTSAEGFDMFKITASLTDTGMQHYQDVICIIFAFIQLLLTKGPQKWFQDELQRVSEIEYRFMEKNDSVNMASTLASTMQNKYLPPDCVLPDCLLLTEFNEELLEWIQGFLNPQNFRILLAARDLDVEFDQEEEYYGVKYRVDPIPSELMRDLLGEIECDELHLPEPNCFIPDNLKVKNKVAADEPADAPVLLKLTSGLELWFKQDDRFLLPRGNIQVTIETPRAYESALNSIFSQLFVLILKDSLAEITYDAQIAGLWFNVRESLSGISLHIDGFDDKLTRLLKILLSTLKSYKVDDTQFEVYSREVRKKLDNAKHSEPYNHAQTSTHFLNQSMMWRYSDKLDVFDLVTKERLQEFIDRLFEQTRIQMLVLGNFYEEEALAAADMVLKTLDTLALPEYARRVGRALLHNAGSYIHHARMPDEGNVNNGVDMSIYAGDTENGMDRVVMDLLLLIVQEPFFDQLRTKEQLGYITYCSDRKYNGGMMALRLLVQSESNPTYVTQRIMHFMRGFRPRLADMTQAEFDKYTNSLQVRYEEKLKNLYEEASRFQQHISSGYYEFDKIRHDVRTLAAVGKGDVVEFWDRYVNPETALEFKAVTATVWSAKIRQPSADEMTRFSEPVVALHGCLLRDGAERLSLEATRDFVADVLRSGKGASSAAVAGMVDALFRANVAAGMSEADTDKAAAKVGEPASYVRTALAMALAMALETTAVASNGAASNGAASNGTSGVSSAIANGRKHACSADLANIGAVRTPGGSWLFEEASVYKATLRQSGAPIPVRQLEPKYAA</sequence>
<gene>
    <name evidence="12" type="primary">STE23_2</name>
    <name evidence="12" type="ORF">LPJ53_002619</name>
</gene>
<organism evidence="12 13">
    <name type="scientific">Coemansia erecta</name>
    <dbReference type="NCBI Taxonomy" id="147472"/>
    <lineage>
        <taxon>Eukaryota</taxon>
        <taxon>Fungi</taxon>
        <taxon>Fungi incertae sedis</taxon>
        <taxon>Zoopagomycota</taxon>
        <taxon>Kickxellomycotina</taxon>
        <taxon>Kickxellomycetes</taxon>
        <taxon>Kickxellales</taxon>
        <taxon>Kickxellaceae</taxon>
        <taxon>Coemansia</taxon>
    </lineage>
</organism>
<dbReference type="Gene3D" id="3.30.830.10">
    <property type="entry name" value="Metalloenzyme, LuxS/M16 peptidase-like"/>
    <property type="match status" value="4"/>
</dbReference>
<proteinExistence type="inferred from homology"/>
<comment type="similarity">
    <text evidence="1 7">Belongs to the peptidase M16 family.</text>
</comment>
<feature type="domain" description="Peptidase M16 middle/third" evidence="10">
    <location>
        <begin position="418"/>
        <end position="702"/>
    </location>
</feature>
<dbReference type="EC" id="3.4.24.56" evidence="12"/>
<evidence type="ECO:0000256" key="6">
    <source>
        <dbReference type="ARBA" id="ARBA00023049"/>
    </source>
</evidence>
<name>A0A9W7XXU5_9FUNG</name>
<dbReference type="SUPFAM" id="SSF63411">
    <property type="entry name" value="LuxS/MPP-like metallohydrolase"/>
    <property type="match status" value="4"/>
</dbReference>
<evidence type="ECO:0000259" key="11">
    <source>
        <dbReference type="Pfam" id="PF22456"/>
    </source>
</evidence>
<feature type="domain" description="Coenzyme PQQ synthesis protein F-like C-terminal lobe" evidence="11">
    <location>
        <begin position="809"/>
        <end position="906"/>
    </location>
</feature>
<dbReference type="GO" id="GO:0005739">
    <property type="term" value="C:mitochondrion"/>
    <property type="evidence" value="ECO:0007669"/>
    <property type="project" value="TreeGrafter"/>
</dbReference>
<dbReference type="InterPro" id="IPR050626">
    <property type="entry name" value="Peptidase_M16"/>
</dbReference>
<evidence type="ECO:0000256" key="5">
    <source>
        <dbReference type="ARBA" id="ARBA00022833"/>
    </source>
</evidence>
<dbReference type="Pfam" id="PF22456">
    <property type="entry name" value="PqqF-like_C_4"/>
    <property type="match status" value="1"/>
</dbReference>
<dbReference type="InterPro" id="IPR054734">
    <property type="entry name" value="PqqF-like_C_4"/>
</dbReference>
<dbReference type="InterPro" id="IPR011249">
    <property type="entry name" value="Metalloenz_LuxS/M16"/>
</dbReference>
<accession>A0A9W7XXU5</accession>
<dbReference type="FunFam" id="3.30.830.10:FF:000004">
    <property type="entry name" value="Putative insulin-degrading enzyme"/>
    <property type="match status" value="1"/>
</dbReference>
<dbReference type="GO" id="GO:0043171">
    <property type="term" value="P:peptide catabolic process"/>
    <property type="evidence" value="ECO:0007669"/>
    <property type="project" value="TreeGrafter"/>
</dbReference>
<dbReference type="AlphaFoldDB" id="A0A9W7XXU5"/>
<dbReference type="GO" id="GO:0051603">
    <property type="term" value="P:proteolysis involved in protein catabolic process"/>
    <property type="evidence" value="ECO:0007669"/>
    <property type="project" value="TreeGrafter"/>
</dbReference>
<dbReference type="PANTHER" id="PTHR43690">
    <property type="entry name" value="NARDILYSIN"/>
    <property type="match status" value="1"/>
</dbReference>
<protein>
    <submittedName>
        <fullName evidence="12">Metalloprotease</fullName>
        <ecNumber evidence="12">3.4.24.56</ecNumber>
    </submittedName>
</protein>
<keyword evidence="13" id="KW-1185">Reference proteome</keyword>
<dbReference type="GO" id="GO:0005829">
    <property type="term" value="C:cytosol"/>
    <property type="evidence" value="ECO:0007669"/>
    <property type="project" value="TreeGrafter"/>
</dbReference>
<dbReference type="PROSITE" id="PS00143">
    <property type="entry name" value="INSULINASE"/>
    <property type="match status" value="1"/>
</dbReference>
<evidence type="ECO:0000256" key="1">
    <source>
        <dbReference type="ARBA" id="ARBA00007261"/>
    </source>
</evidence>
<evidence type="ECO:0000256" key="3">
    <source>
        <dbReference type="ARBA" id="ARBA00022723"/>
    </source>
</evidence>
<dbReference type="InterPro" id="IPR011765">
    <property type="entry name" value="Pept_M16_N"/>
</dbReference>
<keyword evidence="2" id="KW-0645">Protease</keyword>
<evidence type="ECO:0000259" key="9">
    <source>
        <dbReference type="Pfam" id="PF05193"/>
    </source>
</evidence>
<dbReference type="Proteomes" id="UP001149813">
    <property type="component" value="Unassembled WGS sequence"/>
</dbReference>